<dbReference type="EMBL" id="KN834847">
    <property type="protein sequence ID" value="KIK52174.1"/>
    <property type="molecule type" value="Genomic_DNA"/>
</dbReference>
<reference evidence="1 2" key="1">
    <citation type="submission" date="2014-04" db="EMBL/GenBank/DDBJ databases">
        <title>Evolutionary Origins and Diversification of the Mycorrhizal Mutualists.</title>
        <authorList>
            <consortium name="DOE Joint Genome Institute"/>
            <consortium name="Mycorrhizal Genomics Consortium"/>
            <person name="Kohler A."/>
            <person name="Kuo A."/>
            <person name="Nagy L.G."/>
            <person name="Floudas D."/>
            <person name="Copeland A."/>
            <person name="Barry K.W."/>
            <person name="Cichocki N."/>
            <person name="Veneault-Fourrey C."/>
            <person name="LaButti K."/>
            <person name="Lindquist E.A."/>
            <person name="Lipzen A."/>
            <person name="Lundell T."/>
            <person name="Morin E."/>
            <person name="Murat C."/>
            <person name="Riley R."/>
            <person name="Ohm R."/>
            <person name="Sun H."/>
            <person name="Tunlid A."/>
            <person name="Henrissat B."/>
            <person name="Grigoriev I.V."/>
            <person name="Hibbett D.S."/>
            <person name="Martin F."/>
        </authorList>
    </citation>
    <scope>NUCLEOTIDE SEQUENCE [LARGE SCALE GENOMIC DNA]</scope>
    <source>
        <strain evidence="1 2">FD-317 M1</strain>
    </source>
</reference>
<evidence type="ECO:0000313" key="2">
    <source>
        <dbReference type="Proteomes" id="UP000053593"/>
    </source>
</evidence>
<dbReference type="OrthoDB" id="3163890at2759"/>
<evidence type="ECO:0000313" key="1">
    <source>
        <dbReference type="EMBL" id="KIK52174.1"/>
    </source>
</evidence>
<gene>
    <name evidence="1" type="ORF">GYMLUDRAFT_64382</name>
</gene>
<name>A0A0D0BRA8_9AGAR</name>
<sequence length="344" mass="38856">MATTTLSHFFSTQFNSKTSQRFAGLQTCFEGFSKQPSSFMDEVEDDLDGEQETSALPSETDAVSGDVEGETYLTTFDKDGQSISNHGFVESKAMNSGLRSVIMGASKRVNKGTDKDYQCCDSVRLDGEEWPQSEICKGYVHAQKMCAAATFAFGHLFGKGHIPWAVSEMTGNMVGNPSVSELVSAYMEILGQLWDFNHHNENWNIKKYAPTHRSEKDSQFWGGPQFRRELHLAYTLAFTCLLQVDEVLKIQSHEIQLMPGDDLCLQLHKSYVPYTYLSQLEIQPFFLYALPEHLKHLCPVQAYVEWIKTTNITEGFIFRKIASNDCVSADLTIHMTSEQFLHGF</sequence>
<dbReference type="Proteomes" id="UP000053593">
    <property type="component" value="Unassembled WGS sequence"/>
</dbReference>
<dbReference type="AlphaFoldDB" id="A0A0D0BRA8"/>
<dbReference type="HOGENOM" id="CLU_063718_0_0_1"/>
<protein>
    <submittedName>
        <fullName evidence="1">Uncharacterized protein</fullName>
    </submittedName>
</protein>
<organism evidence="1 2">
    <name type="scientific">Collybiopsis luxurians FD-317 M1</name>
    <dbReference type="NCBI Taxonomy" id="944289"/>
    <lineage>
        <taxon>Eukaryota</taxon>
        <taxon>Fungi</taxon>
        <taxon>Dikarya</taxon>
        <taxon>Basidiomycota</taxon>
        <taxon>Agaricomycotina</taxon>
        <taxon>Agaricomycetes</taxon>
        <taxon>Agaricomycetidae</taxon>
        <taxon>Agaricales</taxon>
        <taxon>Marasmiineae</taxon>
        <taxon>Omphalotaceae</taxon>
        <taxon>Collybiopsis</taxon>
        <taxon>Collybiopsis luxurians</taxon>
    </lineage>
</organism>
<proteinExistence type="predicted"/>
<accession>A0A0D0BRA8</accession>
<keyword evidence="2" id="KW-1185">Reference proteome</keyword>